<dbReference type="Proteomes" id="UP000008022">
    <property type="component" value="Unassembled WGS sequence"/>
</dbReference>
<evidence type="ECO:0000313" key="1">
    <source>
        <dbReference type="EnsemblPlants" id="ORUFI12G13890.1"/>
    </source>
</evidence>
<keyword evidence="2" id="KW-1185">Reference proteome</keyword>
<reference evidence="1" key="2">
    <citation type="submission" date="2015-06" db="UniProtKB">
        <authorList>
            <consortium name="EnsemblPlants"/>
        </authorList>
    </citation>
    <scope>IDENTIFICATION</scope>
</reference>
<organism evidence="1 2">
    <name type="scientific">Oryza rufipogon</name>
    <name type="common">Brownbeard rice</name>
    <name type="synonym">Asian wild rice</name>
    <dbReference type="NCBI Taxonomy" id="4529"/>
    <lineage>
        <taxon>Eukaryota</taxon>
        <taxon>Viridiplantae</taxon>
        <taxon>Streptophyta</taxon>
        <taxon>Embryophyta</taxon>
        <taxon>Tracheophyta</taxon>
        <taxon>Spermatophyta</taxon>
        <taxon>Magnoliopsida</taxon>
        <taxon>Liliopsida</taxon>
        <taxon>Poales</taxon>
        <taxon>Poaceae</taxon>
        <taxon>BOP clade</taxon>
        <taxon>Oryzoideae</taxon>
        <taxon>Oryzeae</taxon>
        <taxon>Oryzinae</taxon>
        <taxon>Oryza</taxon>
    </lineage>
</organism>
<dbReference type="AlphaFoldDB" id="A0A0E0RHI4"/>
<evidence type="ECO:0000313" key="2">
    <source>
        <dbReference type="Proteomes" id="UP000008022"/>
    </source>
</evidence>
<dbReference type="HOGENOM" id="CLU_2487332_0_0_1"/>
<name>A0A0E0RHI4_ORYRU</name>
<sequence>MSAWKTPVKDVSRRYSGGPCWHSFFESTQFLVSAFSPLYSYGQRKNDAESRTRKCHSIPGIERYNFHTVSDDVEFLRIDEGIASARI</sequence>
<dbReference type="Gramene" id="ORUFI12G13890.1">
    <property type="protein sequence ID" value="ORUFI12G13890.1"/>
    <property type="gene ID" value="ORUFI12G13890"/>
</dbReference>
<proteinExistence type="predicted"/>
<accession>A0A0E0RHI4</accession>
<protein>
    <submittedName>
        <fullName evidence="1">Uncharacterized protein</fullName>
    </submittedName>
</protein>
<dbReference type="EnsemblPlants" id="ORUFI12G13890.1">
    <property type="protein sequence ID" value="ORUFI12G13890.1"/>
    <property type="gene ID" value="ORUFI12G13890"/>
</dbReference>
<reference evidence="2" key="1">
    <citation type="submission" date="2013-06" db="EMBL/GenBank/DDBJ databases">
        <authorList>
            <person name="Zhao Q."/>
        </authorList>
    </citation>
    <scope>NUCLEOTIDE SEQUENCE</scope>
    <source>
        <strain evidence="2">cv. W1943</strain>
    </source>
</reference>